<reference evidence="1" key="1">
    <citation type="submission" date="2022-08" db="EMBL/GenBank/DDBJ databases">
        <title>Genome Sequence of Pycnoporus sanguineus.</title>
        <authorList>
            <person name="Buettner E."/>
        </authorList>
    </citation>
    <scope>NUCLEOTIDE SEQUENCE</scope>
    <source>
        <strain evidence="1">CG-C14</strain>
    </source>
</reference>
<gene>
    <name evidence="1" type="ORF">NUW54_g4087</name>
</gene>
<comment type="caution">
    <text evidence="1">The sequence shown here is derived from an EMBL/GenBank/DDBJ whole genome shotgun (WGS) entry which is preliminary data.</text>
</comment>
<keyword evidence="2" id="KW-1185">Reference proteome</keyword>
<evidence type="ECO:0000313" key="1">
    <source>
        <dbReference type="EMBL" id="KAJ3006032.1"/>
    </source>
</evidence>
<accession>A0ACC1PYY1</accession>
<organism evidence="1 2">
    <name type="scientific">Trametes sanguinea</name>
    <dbReference type="NCBI Taxonomy" id="158606"/>
    <lineage>
        <taxon>Eukaryota</taxon>
        <taxon>Fungi</taxon>
        <taxon>Dikarya</taxon>
        <taxon>Basidiomycota</taxon>
        <taxon>Agaricomycotina</taxon>
        <taxon>Agaricomycetes</taxon>
        <taxon>Polyporales</taxon>
        <taxon>Polyporaceae</taxon>
        <taxon>Trametes</taxon>
    </lineage>
</organism>
<proteinExistence type="predicted"/>
<name>A0ACC1PYY1_9APHY</name>
<sequence length="75" mass="8303">MSTLEEEPAHTVVAEPSEPPASDSVVEQFAAYPFATDEEYQQGLAGILASGALEGRPEEERTEILLRSQVFYFNR</sequence>
<evidence type="ECO:0000313" key="2">
    <source>
        <dbReference type="Proteomes" id="UP001144978"/>
    </source>
</evidence>
<protein>
    <submittedName>
        <fullName evidence="1">Uncharacterized protein</fullName>
    </submittedName>
</protein>
<dbReference type="Proteomes" id="UP001144978">
    <property type="component" value="Unassembled WGS sequence"/>
</dbReference>
<dbReference type="EMBL" id="JANSHE010000904">
    <property type="protein sequence ID" value="KAJ3006032.1"/>
    <property type="molecule type" value="Genomic_DNA"/>
</dbReference>